<organism evidence="2 3">
    <name type="scientific">Halomicrobium zhouii</name>
    <dbReference type="NCBI Taxonomy" id="767519"/>
    <lineage>
        <taxon>Archaea</taxon>
        <taxon>Methanobacteriati</taxon>
        <taxon>Methanobacteriota</taxon>
        <taxon>Stenosarchaea group</taxon>
        <taxon>Halobacteria</taxon>
        <taxon>Halobacteriales</taxon>
        <taxon>Haloarculaceae</taxon>
        <taxon>Halomicrobium</taxon>
    </lineage>
</organism>
<name>A0A1I6KRD2_9EURY</name>
<evidence type="ECO:0000256" key="1">
    <source>
        <dbReference type="SAM" id="MobiDB-lite"/>
    </source>
</evidence>
<proteinExistence type="predicted"/>
<dbReference type="Proteomes" id="UP000199062">
    <property type="component" value="Unassembled WGS sequence"/>
</dbReference>
<dbReference type="AlphaFoldDB" id="A0A1I6KRD2"/>
<sequence length="207" mass="22407">MDTDGDGLTDAAEVRGETETGVPIPDADPTRMDLYVQVYTDTASAGPSSYDAIEDDWAEMPVPNADGSMGITLHVDDRGTVEQSHTFDGSSSSFRALVEDGKARAGDAYGPYRVVMFVEFDAGRYVGMGRVGGHFSIVNGDRPELKQRKTMNHELLHNVVGRIEADGRCADDPAHYCEGGWLEPTTNSEQFLPEAIGEQIAENGFAE</sequence>
<evidence type="ECO:0000313" key="2">
    <source>
        <dbReference type="EMBL" id="SFR93578.1"/>
    </source>
</evidence>
<evidence type="ECO:0000313" key="3">
    <source>
        <dbReference type="Proteomes" id="UP000199062"/>
    </source>
</evidence>
<keyword evidence="3" id="KW-1185">Reference proteome</keyword>
<accession>A0A1I6KRD2</accession>
<dbReference type="EMBL" id="FOZK01000001">
    <property type="protein sequence ID" value="SFR93578.1"/>
    <property type="molecule type" value="Genomic_DNA"/>
</dbReference>
<feature type="region of interest" description="Disordered" evidence="1">
    <location>
        <begin position="1"/>
        <end position="29"/>
    </location>
</feature>
<gene>
    <name evidence="2" type="ORF">SAMN05216559_1326</name>
</gene>
<reference evidence="2 3" key="1">
    <citation type="submission" date="2016-10" db="EMBL/GenBank/DDBJ databases">
        <authorList>
            <person name="de Groot N.N."/>
        </authorList>
    </citation>
    <scope>NUCLEOTIDE SEQUENCE [LARGE SCALE GENOMIC DNA]</scope>
    <source>
        <strain evidence="2 3">CGMCC 1.10457</strain>
    </source>
</reference>
<protein>
    <submittedName>
        <fullName evidence="2">Uncharacterized protein</fullName>
    </submittedName>
</protein>